<keyword evidence="2" id="KW-1185">Reference proteome</keyword>
<dbReference type="Proteomes" id="UP001501729">
    <property type="component" value="Unassembled WGS sequence"/>
</dbReference>
<proteinExistence type="predicted"/>
<name>A0AAV3UL17_9EURY</name>
<dbReference type="AlphaFoldDB" id="A0AAV3UL17"/>
<comment type="caution">
    <text evidence="1">The sequence shown here is derived from an EMBL/GenBank/DDBJ whole genome shotgun (WGS) entry which is preliminary data.</text>
</comment>
<dbReference type="RefSeq" id="WP_227774177.1">
    <property type="nucleotide sequence ID" value="NZ_BAABKX010000015.1"/>
</dbReference>
<sequence length="51" mass="5369">MTVPAYQLSDDGLGLGESETAEVTITTQYSSTTVYQVSVPQSLSQQSAVTV</sequence>
<evidence type="ECO:0000313" key="1">
    <source>
        <dbReference type="EMBL" id="GAA5056250.1"/>
    </source>
</evidence>
<organism evidence="1 2">
    <name type="scientific">Haladaptatus pallidirubidus</name>
    <dbReference type="NCBI Taxonomy" id="1008152"/>
    <lineage>
        <taxon>Archaea</taxon>
        <taxon>Methanobacteriati</taxon>
        <taxon>Methanobacteriota</taxon>
        <taxon>Stenosarchaea group</taxon>
        <taxon>Halobacteria</taxon>
        <taxon>Halobacteriales</taxon>
        <taxon>Haladaptataceae</taxon>
        <taxon>Haladaptatus</taxon>
    </lineage>
</organism>
<gene>
    <name evidence="1" type="ORF">GCM10025751_36900</name>
</gene>
<protein>
    <submittedName>
        <fullName evidence="1">Uncharacterized protein</fullName>
    </submittedName>
</protein>
<evidence type="ECO:0000313" key="2">
    <source>
        <dbReference type="Proteomes" id="UP001501729"/>
    </source>
</evidence>
<dbReference type="EMBL" id="BAABKX010000015">
    <property type="protein sequence ID" value="GAA5056250.1"/>
    <property type="molecule type" value="Genomic_DNA"/>
</dbReference>
<reference evidence="1 2" key="1">
    <citation type="journal article" date="2019" name="Int. J. Syst. Evol. Microbiol.">
        <title>The Global Catalogue of Microorganisms (GCM) 10K type strain sequencing project: providing services to taxonomists for standard genome sequencing and annotation.</title>
        <authorList>
            <consortium name="The Broad Institute Genomics Platform"/>
            <consortium name="The Broad Institute Genome Sequencing Center for Infectious Disease"/>
            <person name="Wu L."/>
            <person name="Ma J."/>
        </authorList>
    </citation>
    <scope>NUCLEOTIDE SEQUENCE [LARGE SCALE GENOMIC DNA]</scope>
    <source>
        <strain evidence="1 2">JCM 17504</strain>
    </source>
</reference>
<dbReference type="GeneID" id="68614445"/>
<accession>A0AAV3UL17</accession>